<dbReference type="AlphaFoldDB" id="A0AAV2ND96"/>
<proteinExistence type="predicted"/>
<reference evidence="1" key="1">
    <citation type="submission" date="2024-04" db="EMBL/GenBank/DDBJ databases">
        <authorList>
            <consortium name="Molecular Ecology Group"/>
        </authorList>
    </citation>
    <scope>NUCLEOTIDE SEQUENCE</scope>
</reference>
<gene>
    <name evidence="1" type="ORF">LPLAT_LOCUS4005</name>
</gene>
<sequence>MPPPSLIVASPCSEDVFAFLADFCRKKKKYLLTRAYKSVYRNVSRVLIKCFKRIVVFPNQPEFHRVVHRVDHREIFASC</sequence>
<protein>
    <submittedName>
        <fullName evidence="1">Uncharacterized protein</fullName>
    </submittedName>
</protein>
<organism evidence="1 2">
    <name type="scientific">Lasius platythorax</name>
    <dbReference type="NCBI Taxonomy" id="488582"/>
    <lineage>
        <taxon>Eukaryota</taxon>
        <taxon>Metazoa</taxon>
        <taxon>Ecdysozoa</taxon>
        <taxon>Arthropoda</taxon>
        <taxon>Hexapoda</taxon>
        <taxon>Insecta</taxon>
        <taxon>Pterygota</taxon>
        <taxon>Neoptera</taxon>
        <taxon>Endopterygota</taxon>
        <taxon>Hymenoptera</taxon>
        <taxon>Apocrita</taxon>
        <taxon>Aculeata</taxon>
        <taxon>Formicoidea</taxon>
        <taxon>Formicidae</taxon>
        <taxon>Formicinae</taxon>
        <taxon>Lasius</taxon>
        <taxon>Lasius</taxon>
    </lineage>
</organism>
<evidence type="ECO:0000313" key="2">
    <source>
        <dbReference type="Proteomes" id="UP001497644"/>
    </source>
</evidence>
<evidence type="ECO:0000313" key="1">
    <source>
        <dbReference type="EMBL" id="CAL1678112.1"/>
    </source>
</evidence>
<keyword evidence="2" id="KW-1185">Reference proteome</keyword>
<accession>A0AAV2ND96</accession>
<dbReference type="EMBL" id="OZ034836">
    <property type="protein sequence ID" value="CAL1678112.1"/>
    <property type="molecule type" value="Genomic_DNA"/>
</dbReference>
<name>A0AAV2ND96_9HYME</name>
<dbReference type="Proteomes" id="UP001497644">
    <property type="component" value="Chromosome 13"/>
</dbReference>